<dbReference type="CDD" id="cd02440">
    <property type="entry name" value="AdoMet_MTases"/>
    <property type="match status" value="1"/>
</dbReference>
<feature type="domain" description="Methyltransferase type 11" evidence="2">
    <location>
        <begin position="90"/>
        <end position="185"/>
    </location>
</feature>
<sequence>MGAAAAVAGLGLISGKLFQRSLRRARDDHSKRPALWNRFYSIDWGETTTNNYGFAPAEGDHPQRFQHQMYLQLLQRLREERDVRPGMKLLEVSCGRGGGLTALLSQAPEIEATGLDVAHSAVDFCRDRYGESERLHFVQGSALDLPFPDASFDVVLNVEASNDYGDRPRFFREAARVLKPDGILLYADTVKQGRREAMEQDLASAGFQAEFRDITGNVAEACRLDSPRRREVIRRHAPLFGRVFLKRQLENYAAIEGSAKFEAFAEGRRTYVMTAASKAA</sequence>
<dbReference type="InterPro" id="IPR029063">
    <property type="entry name" value="SAM-dependent_MTases_sf"/>
</dbReference>
<dbReference type="Proteomes" id="UP000516105">
    <property type="component" value="Chromosome"/>
</dbReference>
<gene>
    <name evidence="3" type="ORF">H9L14_09795</name>
</gene>
<reference evidence="3 4" key="1">
    <citation type="submission" date="2020-08" db="EMBL/GenBank/DDBJ databases">
        <title>Genome sequence of Sphingomonas sediminicola KACC 15039T.</title>
        <authorList>
            <person name="Hyun D.-W."/>
            <person name="Bae J.-W."/>
        </authorList>
    </citation>
    <scope>NUCLEOTIDE SEQUENCE [LARGE SCALE GENOMIC DNA]</scope>
    <source>
        <strain evidence="3 4">KACC 15039</strain>
    </source>
</reference>
<dbReference type="Gene3D" id="3.40.50.150">
    <property type="entry name" value="Vaccinia Virus protein VP39"/>
    <property type="match status" value="1"/>
</dbReference>
<dbReference type="GO" id="GO:0008168">
    <property type="term" value="F:methyltransferase activity"/>
    <property type="evidence" value="ECO:0007669"/>
    <property type="project" value="UniProtKB-KW"/>
</dbReference>
<keyword evidence="3" id="KW-0489">Methyltransferase</keyword>
<name>A0ABX6T8F7_9SPHN</name>
<dbReference type="GO" id="GO:0032259">
    <property type="term" value="P:methylation"/>
    <property type="evidence" value="ECO:0007669"/>
    <property type="project" value="UniProtKB-KW"/>
</dbReference>
<proteinExistence type="predicted"/>
<evidence type="ECO:0000313" key="3">
    <source>
        <dbReference type="EMBL" id="QNP44993.1"/>
    </source>
</evidence>
<dbReference type="InterPro" id="IPR013216">
    <property type="entry name" value="Methyltransf_11"/>
</dbReference>
<dbReference type="PANTHER" id="PTHR44068:SF11">
    <property type="entry name" value="GERANYL DIPHOSPHATE 2-C-METHYLTRANSFERASE"/>
    <property type="match status" value="1"/>
</dbReference>
<accession>A0ABX6T8F7</accession>
<dbReference type="RefSeq" id="WP_187707950.1">
    <property type="nucleotide sequence ID" value="NZ_CP060782.1"/>
</dbReference>
<organism evidence="3 4">
    <name type="scientific">Sphingomonas sediminicola</name>
    <dbReference type="NCBI Taxonomy" id="386874"/>
    <lineage>
        <taxon>Bacteria</taxon>
        <taxon>Pseudomonadati</taxon>
        <taxon>Pseudomonadota</taxon>
        <taxon>Alphaproteobacteria</taxon>
        <taxon>Sphingomonadales</taxon>
        <taxon>Sphingomonadaceae</taxon>
        <taxon>Sphingomonas</taxon>
    </lineage>
</organism>
<dbReference type="SUPFAM" id="SSF53335">
    <property type="entry name" value="S-adenosyl-L-methionine-dependent methyltransferases"/>
    <property type="match status" value="1"/>
</dbReference>
<keyword evidence="1" id="KW-0808">Transferase</keyword>
<dbReference type="Pfam" id="PF08241">
    <property type="entry name" value="Methyltransf_11"/>
    <property type="match status" value="1"/>
</dbReference>
<dbReference type="InterPro" id="IPR050447">
    <property type="entry name" value="Erg6_SMT_methyltransf"/>
</dbReference>
<dbReference type="PANTHER" id="PTHR44068">
    <property type="entry name" value="ZGC:194242"/>
    <property type="match status" value="1"/>
</dbReference>
<keyword evidence="4" id="KW-1185">Reference proteome</keyword>
<protein>
    <submittedName>
        <fullName evidence="3">Class I SAM-dependent methyltransferase</fullName>
    </submittedName>
</protein>
<dbReference type="EMBL" id="CP060782">
    <property type="protein sequence ID" value="QNP44993.1"/>
    <property type="molecule type" value="Genomic_DNA"/>
</dbReference>
<evidence type="ECO:0000256" key="1">
    <source>
        <dbReference type="ARBA" id="ARBA00022679"/>
    </source>
</evidence>
<evidence type="ECO:0000313" key="4">
    <source>
        <dbReference type="Proteomes" id="UP000516105"/>
    </source>
</evidence>
<evidence type="ECO:0000259" key="2">
    <source>
        <dbReference type="Pfam" id="PF08241"/>
    </source>
</evidence>